<keyword evidence="7" id="KW-1185">Reference proteome</keyword>
<feature type="region of interest" description="Disordered" evidence="5">
    <location>
        <begin position="205"/>
        <end position="248"/>
    </location>
</feature>
<organism evidence="6 7">
    <name type="scientific">Phaeomoniella chlamydospora</name>
    <name type="common">Phaeoacremonium chlamydosporum</name>
    <dbReference type="NCBI Taxonomy" id="158046"/>
    <lineage>
        <taxon>Eukaryota</taxon>
        <taxon>Fungi</taxon>
        <taxon>Dikarya</taxon>
        <taxon>Ascomycota</taxon>
        <taxon>Pezizomycotina</taxon>
        <taxon>Eurotiomycetes</taxon>
        <taxon>Chaetothyriomycetidae</taxon>
        <taxon>Phaeomoniellales</taxon>
        <taxon>Phaeomoniellaceae</taxon>
        <taxon>Phaeomoniella</taxon>
    </lineage>
</organism>
<dbReference type="GO" id="GO:0003847">
    <property type="term" value="F:1-alkyl-2-acetylglycerophosphocholine esterase activity"/>
    <property type="evidence" value="ECO:0007669"/>
    <property type="project" value="UniProtKB-EC"/>
</dbReference>
<dbReference type="Proteomes" id="UP000053317">
    <property type="component" value="Unassembled WGS sequence"/>
</dbReference>
<evidence type="ECO:0000256" key="4">
    <source>
        <dbReference type="ARBA" id="ARBA00023098"/>
    </source>
</evidence>
<evidence type="ECO:0000313" key="7">
    <source>
        <dbReference type="Proteomes" id="UP000053317"/>
    </source>
</evidence>
<evidence type="ECO:0000256" key="3">
    <source>
        <dbReference type="ARBA" id="ARBA00022963"/>
    </source>
</evidence>
<reference evidence="6 7" key="1">
    <citation type="submission" date="2015-05" db="EMBL/GenBank/DDBJ databases">
        <title>Distinctive expansion of gene families associated with plant cell wall degradation and secondary metabolism in the genomes of grapevine trunk pathogens.</title>
        <authorList>
            <person name="Lawrence D.P."/>
            <person name="Travadon R."/>
            <person name="Rolshausen P.E."/>
            <person name="Baumgartner K."/>
        </authorList>
    </citation>
    <scope>NUCLEOTIDE SEQUENCE [LARGE SCALE GENOMIC DNA]</scope>
    <source>
        <strain evidence="6">UCRPC4</strain>
    </source>
</reference>
<feature type="compositionally biased region" description="Basic and acidic residues" evidence="5">
    <location>
        <begin position="211"/>
        <end position="225"/>
    </location>
</feature>
<name>A0A0G2ERE3_PHACM</name>
<dbReference type="Pfam" id="PF03403">
    <property type="entry name" value="PAF-AH_p_II"/>
    <property type="match status" value="1"/>
</dbReference>
<sequence length="628" mass="70441">MQGKAPKSLRDKIPIGPIARTLPTYAGPYSVGIMEIEVPVESSRSFACESDAYRDFLQLETVLMCVFYPSALGTGVGDDGSGQKGWSRQTWLPRPRREIAAGYAKFASVPEWLGELWFAATAMPTKLPAFRNAPLAEHWPPDITAREAGSKVKNQKGKPPPGFAENELPKFPLMIFSHGLGGTRTAYSHVCGEFASFGFIPDDREGDSELDDKKEAKEQSPRHIDYIFPKDNPFDTSPTNDKGIDRHLRDSQLQMRKAEVYEAYHVMTMIQQGKGDIIAKQNLRRKGYIGSSSRGLDGIDWPKWKDRFHLQQVTMVGHSFGAATTVEVLRERERDFKFVTQGIIYDIWGGPIRPPVNPQSRITCPLLGINSEAFMYWETNFSKAMSLVRESAWGQTSLTHPSTSSSSCCIPDDSATTLSPTFPSSAAQTPTHITYLLTVKGTVHISQSDFPLLYPHLIPSLLHTTISPHLAIELNIRASLEFLQLVLPSRISAVEQASKSAGLLDHSDDIELLVPKDFADLKGKPRKKEHLAVTLHKGGFWENWRRKGRRCLGKSWSWKAMGHKRRRRSTLDVGKGHVWMHFAPGRENRKDDDDDDDDHGDGDDGVEVEEEEEVQEKEQKGDEQMKTQ</sequence>
<dbReference type="InterPro" id="IPR029058">
    <property type="entry name" value="AB_hydrolase_fold"/>
</dbReference>
<dbReference type="PANTHER" id="PTHR10272">
    <property type="entry name" value="PLATELET-ACTIVATING FACTOR ACETYLHYDROLASE"/>
    <property type="match status" value="1"/>
</dbReference>
<accession>A0A0G2ERE3</accession>
<gene>
    <name evidence="6" type="ORF">UCRPC4_g02349</name>
</gene>
<keyword evidence="3" id="KW-0442">Lipid degradation</keyword>
<evidence type="ECO:0000313" key="6">
    <source>
        <dbReference type="EMBL" id="KKY24819.1"/>
    </source>
</evidence>
<dbReference type="EC" id="3.1.1.47" evidence="1"/>
<dbReference type="AlphaFoldDB" id="A0A0G2ERE3"/>
<protein>
    <recommendedName>
        <fullName evidence="1">1-alkyl-2-acetylglycerophosphocholine esterase</fullName>
        <ecNumber evidence="1">3.1.1.47</ecNumber>
    </recommendedName>
</protein>
<dbReference type="PANTHER" id="PTHR10272:SF0">
    <property type="entry name" value="PLATELET-ACTIVATING FACTOR ACETYLHYDROLASE"/>
    <property type="match status" value="1"/>
</dbReference>
<dbReference type="OrthoDB" id="2363873at2759"/>
<evidence type="ECO:0000256" key="5">
    <source>
        <dbReference type="SAM" id="MobiDB-lite"/>
    </source>
</evidence>
<evidence type="ECO:0000256" key="1">
    <source>
        <dbReference type="ARBA" id="ARBA00013201"/>
    </source>
</evidence>
<proteinExistence type="predicted"/>
<reference evidence="6 7" key="2">
    <citation type="submission" date="2015-05" db="EMBL/GenBank/DDBJ databases">
        <authorList>
            <person name="Morales-Cruz A."/>
            <person name="Amrine K.C."/>
            <person name="Cantu D."/>
        </authorList>
    </citation>
    <scope>NUCLEOTIDE SEQUENCE [LARGE SCALE GENOMIC DNA]</scope>
    <source>
        <strain evidence="6">UCRPC4</strain>
    </source>
</reference>
<feature type="compositionally biased region" description="Basic and acidic residues" evidence="5">
    <location>
        <begin position="616"/>
        <end position="628"/>
    </location>
</feature>
<dbReference type="Gene3D" id="3.40.50.1820">
    <property type="entry name" value="alpha/beta hydrolase"/>
    <property type="match status" value="1"/>
</dbReference>
<comment type="caution">
    <text evidence="6">The sequence shown here is derived from an EMBL/GenBank/DDBJ whole genome shotgun (WGS) entry which is preliminary data.</text>
</comment>
<dbReference type="GO" id="GO:0016042">
    <property type="term" value="P:lipid catabolic process"/>
    <property type="evidence" value="ECO:0007669"/>
    <property type="project" value="UniProtKB-KW"/>
</dbReference>
<keyword evidence="2 6" id="KW-0378">Hydrolase</keyword>
<feature type="region of interest" description="Disordered" evidence="5">
    <location>
        <begin position="583"/>
        <end position="628"/>
    </location>
</feature>
<keyword evidence="4" id="KW-0443">Lipid metabolism</keyword>
<dbReference type="EMBL" id="LCWF01000056">
    <property type="protein sequence ID" value="KKY24819.1"/>
    <property type="molecule type" value="Genomic_DNA"/>
</dbReference>
<feature type="compositionally biased region" description="Acidic residues" evidence="5">
    <location>
        <begin position="592"/>
        <end position="615"/>
    </location>
</feature>
<evidence type="ECO:0000256" key="2">
    <source>
        <dbReference type="ARBA" id="ARBA00022801"/>
    </source>
</evidence>
<dbReference type="SUPFAM" id="SSF53474">
    <property type="entry name" value="alpha/beta-Hydrolases"/>
    <property type="match status" value="1"/>
</dbReference>